<evidence type="ECO:0000313" key="4">
    <source>
        <dbReference type="Proteomes" id="UP000597444"/>
    </source>
</evidence>
<dbReference type="Proteomes" id="UP000597444">
    <property type="component" value="Unassembled WGS sequence"/>
</dbReference>
<reference evidence="3" key="1">
    <citation type="submission" date="2020-10" db="EMBL/GenBank/DDBJ databases">
        <title>Taxonomic study of unclassified bacteria belonging to the class Ktedonobacteria.</title>
        <authorList>
            <person name="Yabe S."/>
            <person name="Wang C.M."/>
            <person name="Zheng Y."/>
            <person name="Sakai Y."/>
            <person name="Cavaletti L."/>
            <person name="Monciardini P."/>
            <person name="Donadio S."/>
        </authorList>
    </citation>
    <scope>NUCLEOTIDE SEQUENCE</scope>
    <source>
        <strain evidence="3">ID150040</strain>
    </source>
</reference>
<dbReference type="EMBL" id="BNJK01000001">
    <property type="protein sequence ID" value="GHO91384.1"/>
    <property type="molecule type" value="Genomic_DNA"/>
</dbReference>
<protein>
    <submittedName>
        <fullName evidence="3">tRNA (Adenosine(37)-N6)-threonylcarbamoyltransferase complex dimerization subunit type 1 TsaB</fullName>
    </submittedName>
</protein>
<dbReference type="PANTHER" id="PTHR11735:SF11">
    <property type="entry name" value="TRNA THREONYLCARBAMOYLADENOSINE BIOSYNTHESIS PROTEIN TSAB"/>
    <property type="match status" value="1"/>
</dbReference>
<feature type="region of interest" description="Disordered" evidence="1">
    <location>
        <begin position="243"/>
        <end position="270"/>
    </location>
</feature>
<proteinExistence type="predicted"/>
<dbReference type="InterPro" id="IPR000905">
    <property type="entry name" value="Gcp-like_dom"/>
</dbReference>
<accession>A0A8J3IHG7</accession>
<feature type="domain" description="Gcp-like" evidence="2">
    <location>
        <begin position="33"/>
        <end position="236"/>
    </location>
</feature>
<dbReference type="GO" id="GO:0005829">
    <property type="term" value="C:cytosol"/>
    <property type="evidence" value="ECO:0007669"/>
    <property type="project" value="TreeGrafter"/>
</dbReference>
<keyword evidence="4" id="KW-1185">Reference proteome</keyword>
<feature type="compositionally biased region" description="Basic and acidic residues" evidence="1">
    <location>
        <begin position="259"/>
        <end position="270"/>
    </location>
</feature>
<dbReference type="InterPro" id="IPR022496">
    <property type="entry name" value="T6A_TsaB"/>
</dbReference>
<dbReference type="PANTHER" id="PTHR11735">
    <property type="entry name" value="TRNA N6-ADENOSINE THREONYLCARBAMOYLTRANSFERASE"/>
    <property type="match status" value="1"/>
</dbReference>
<comment type="caution">
    <text evidence="3">The sequence shown here is derived from an EMBL/GenBank/DDBJ whole genome shotgun (WGS) entry which is preliminary data.</text>
</comment>
<evidence type="ECO:0000256" key="1">
    <source>
        <dbReference type="SAM" id="MobiDB-lite"/>
    </source>
</evidence>
<dbReference type="CDD" id="cd24032">
    <property type="entry name" value="ASKHA_NBD_TsaB"/>
    <property type="match status" value="1"/>
</dbReference>
<evidence type="ECO:0000259" key="2">
    <source>
        <dbReference type="Pfam" id="PF00814"/>
    </source>
</evidence>
<evidence type="ECO:0000313" key="3">
    <source>
        <dbReference type="EMBL" id="GHO91384.1"/>
    </source>
</evidence>
<sequence>MLLLALDTSTRQASIALCSENELYGEYSWHVGNNHSVELLESIRHLLAECQVTFQDLDAIAVATGPGSFNGVRVALATAKALAFSLQKSLIGVPTLDVIAAQQQQWRGPVCAVLEAGRSELYAACYLFDEQLTNTGDLTYTMRRESDYLLFTPQQLAAHLQAQGQLDQNVPLLFAGELSVASRQTLYASLQEKSRFVYGMQASRQASLLARLAMQRLFEGKEDDPLVIEPLYLRRPSITKSVRKQPLLGGGEQASRDQATTEREEGALRH</sequence>
<name>A0A8J3IHG7_9CHLR</name>
<gene>
    <name evidence="3" type="ORF">KSF_014320</name>
</gene>
<dbReference type="GO" id="GO:0002949">
    <property type="term" value="P:tRNA threonylcarbamoyladenosine modification"/>
    <property type="evidence" value="ECO:0007669"/>
    <property type="project" value="InterPro"/>
</dbReference>
<organism evidence="3 4">
    <name type="scientific">Reticulibacter mediterranei</name>
    <dbReference type="NCBI Taxonomy" id="2778369"/>
    <lineage>
        <taxon>Bacteria</taxon>
        <taxon>Bacillati</taxon>
        <taxon>Chloroflexota</taxon>
        <taxon>Ktedonobacteria</taxon>
        <taxon>Ktedonobacterales</taxon>
        <taxon>Reticulibacteraceae</taxon>
        <taxon>Reticulibacter</taxon>
    </lineage>
</organism>
<dbReference type="AlphaFoldDB" id="A0A8J3IHG7"/>
<dbReference type="RefSeq" id="WP_220202281.1">
    <property type="nucleotide sequence ID" value="NZ_BNJK01000001.1"/>
</dbReference>
<dbReference type="SUPFAM" id="SSF53067">
    <property type="entry name" value="Actin-like ATPase domain"/>
    <property type="match status" value="2"/>
</dbReference>
<dbReference type="Pfam" id="PF00814">
    <property type="entry name" value="TsaD"/>
    <property type="match status" value="1"/>
</dbReference>
<dbReference type="InterPro" id="IPR043129">
    <property type="entry name" value="ATPase_NBD"/>
</dbReference>
<dbReference type="Gene3D" id="3.30.420.40">
    <property type="match status" value="2"/>
</dbReference>
<dbReference type="NCBIfam" id="TIGR03725">
    <property type="entry name" value="T6A_YeaZ"/>
    <property type="match status" value="1"/>
</dbReference>